<dbReference type="InterPro" id="IPR036412">
    <property type="entry name" value="HAD-like_sf"/>
</dbReference>
<dbReference type="InterPro" id="IPR052898">
    <property type="entry name" value="ACAD10-like"/>
</dbReference>
<proteinExistence type="inferred from homology"/>
<feature type="domain" description="Acyl-CoA dehydrogenase/oxidase N-terminal" evidence="10">
    <location>
        <begin position="725"/>
        <end position="847"/>
    </location>
</feature>
<dbReference type="PANTHER" id="PTHR47829:SF3">
    <property type="entry name" value="AMINOGLYCOSIDE PHOSPHOTRANSFERASE DOMAIN-CONTAINING PROTEIN"/>
    <property type="match status" value="1"/>
</dbReference>
<dbReference type="SUPFAM" id="SSF56784">
    <property type="entry name" value="HAD-like"/>
    <property type="match status" value="1"/>
</dbReference>
<dbReference type="InterPro" id="IPR037069">
    <property type="entry name" value="AcylCoA_DH/ox_N_sf"/>
</dbReference>
<dbReference type="FunFam" id="1.10.540.10:FF:000016">
    <property type="entry name" value="acyl-CoA dehydrogenase family member 11"/>
    <property type="match status" value="1"/>
</dbReference>
<dbReference type="InterPro" id="IPR009075">
    <property type="entry name" value="AcylCo_DH/oxidase_C"/>
</dbReference>
<dbReference type="InterPro" id="IPR011945">
    <property type="entry name" value="HAD-SF_ppase_IA/epoxid_hydro_N"/>
</dbReference>
<dbReference type="CDD" id="cd05154">
    <property type="entry name" value="ACAD10_11_N-like"/>
    <property type="match status" value="1"/>
</dbReference>
<keyword evidence="3" id="KW-0285">Flavoprotein</keyword>
<dbReference type="SFLD" id="SFLDS00003">
    <property type="entry name" value="Haloacid_Dehalogenase"/>
    <property type="match status" value="1"/>
</dbReference>
<reference evidence="11 12" key="2">
    <citation type="journal article" date="2018" name="Annu Rev Anim Biosci">
        <title>Bat Biology, Genomes, and the Bat1K Project: To Generate Chromosome-Level Genomes for All Living Bat Species.</title>
        <authorList>
            <person name="Teeling E.C."/>
            <person name="Vernes S.C."/>
            <person name="Davalos L.M."/>
            <person name="Ray D.A."/>
            <person name="Gilbert M.T.P."/>
            <person name="Myers E."/>
        </authorList>
    </citation>
    <scope>NUCLEOTIDE SEQUENCE</scope>
</reference>
<evidence type="ECO:0000256" key="2">
    <source>
        <dbReference type="ARBA" id="ARBA00009347"/>
    </source>
</evidence>
<name>A0A671EJY8_RHIFE</name>
<dbReference type="Gene3D" id="1.10.540.10">
    <property type="entry name" value="Acyl-CoA dehydrogenase/oxidase, N-terminal domain"/>
    <property type="match status" value="1"/>
</dbReference>
<dbReference type="Gene3D" id="3.30.200.20">
    <property type="entry name" value="Phosphorylase Kinase, domain 1"/>
    <property type="match status" value="1"/>
</dbReference>
<dbReference type="Pfam" id="PF00702">
    <property type="entry name" value="Hydrolase"/>
    <property type="match status" value="1"/>
</dbReference>
<dbReference type="InterPro" id="IPR023198">
    <property type="entry name" value="PGP-like_dom2"/>
</dbReference>
<dbReference type="FunFam" id="2.40.110.10:FF:000002">
    <property type="entry name" value="Acyl-CoA dehydrogenase fadE12"/>
    <property type="match status" value="1"/>
</dbReference>
<feature type="domain" description="Aminoglycoside phosphotransferase" evidence="8">
    <location>
        <begin position="349"/>
        <end position="560"/>
    </location>
</feature>
<dbReference type="InterPro" id="IPR013786">
    <property type="entry name" value="AcylCoA_DH/ox_N"/>
</dbReference>
<keyword evidence="12" id="KW-1185">Reference proteome</keyword>
<dbReference type="Pfam" id="PF02770">
    <property type="entry name" value="Acyl-CoA_dh_M"/>
    <property type="match status" value="1"/>
</dbReference>
<dbReference type="InParanoid" id="A0A671EJY8"/>
<dbReference type="Gene3D" id="3.90.1200.10">
    <property type="match status" value="1"/>
</dbReference>
<dbReference type="Gene3D" id="1.10.150.240">
    <property type="entry name" value="Putative phosphatase, domain 2"/>
    <property type="match status" value="1"/>
</dbReference>
<dbReference type="InterPro" id="IPR002575">
    <property type="entry name" value="Aminoglycoside_PTrfase"/>
</dbReference>
<evidence type="ECO:0000256" key="1">
    <source>
        <dbReference type="ARBA" id="ARBA00001974"/>
    </source>
</evidence>
<dbReference type="Proteomes" id="UP000472240">
    <property type="component" value="Chromosome 25"/>
</dbReference>
<dbReference type="SUPFAM" id="SSF47203">
    <property type="entry name" value="Acyl-CoA dehydrogenase C-terminal domain-like"/>
    <property type="match status" value="1"/>
</dbReference>
<evidence type="ECO:0000256" key="5">
    <source>
        <dbReference type="ARBA" id="ARBA00022990"/>
    </source>
</evidence>
<gene>
    <name evidence="11" type="primary">ACAD10</name>
</gene>
<dbReference type="CDD" id="cd02603">
    <property type="entry name" value="HAD_sEH-N_like"/>
    <property type="match status" value="1"/>
</dbReference>
<evidence type="ECO:0000256" key="4">
    <source>
        <dbReference type="ARBA" id="ARBA00022827"/>
    </source>
</evidence>
<dbReference type="GO" id="GO:0005737">
    <property type="term" value="C:cytoplasm"/>
    <property type="evidence" value="ECO:0007669"/>
    <property type="project" value="UniProtKB-ARBA"/>
</dbReference>
<reference evidence="11" key="5">
    <citation type="submission" date="2025-09" db="UniProtKB">
        <authorList>
            <consortium name="Ensembl"/>
        </authorList>
    </citation>
    <scope>IDENTIFICATION</scope>
</reference>
<dbReference type="FunFam" id="1.20.140.10:FF:000018">
    <property type="entry name" value="Acyl-CoA dehydrogenase family member 10"/>
    <property type="match status" value="1"/>
</dbReference>
<dbReference type="Ensembl" id="ENSRFET00010014939.1">
    <property type="protein sequence ID" value="ENSRFEP00010013654.1"/>
    <property type="gene ID" value="ENSRFEG00010009273.1"/>
</dbReference>
<dbReference type="FunFam" id="3.30.200.20:FF:000343">
    <property type="entry name" value="Acyl-CoA dehydrogenase family member 10"/>
    <property type="match status" value="1"/>
</dbReference>
<evidence type="ECO:0000259" key="7">
    <source>
        <dbReference type="Pfam" id="PF00441"/>
    </source>
</evidence>
<dbReference type="GeneTree" id="ENSGT00940000161620"/>
<sequence>MPAPHPPFKAMLELFFWNGHQSSRRITLDVLKVIQMSSFQYFLYLPVKKEVTGGQISLGHNMCIRRLFQSPLQWAWRAAFLKHNQCRHQAARRWTRSGGGPYRAVIFDMGGVLIPSPGTVAAEWEIQNHIPPGTILKALISGGENGPWMKFMRGEITKQDFLEEFGRHCSKMSKTSVPVDSFFSVLTSEQVAKPFPVMMEAITQVRAKGLKTAVLSNNFYLSSGKSFLPLDRTQFDVVVESCLEGVCKPDPRIYKLCLERLGLQPSESIFLDDLGMNLKAAASLGIHTIKVNDPETALKELETLLGFTLRTVVPNTRPVRKTMEIPKDSLEKYLKDLLGTQTTGVLKLLQFDHGLSNPTYYIKLGDHQLVLRKKPPGTLLPSAHAIEREFRIMKALGNAGVPVPKVLHLCEDSGVIGTPFYLMEYCPGVVYKDPSLPGLESSQRRAIYTAMNRVLCKIHSVDLKATGLEDNRKHGDYIPRQVQTWIKQYRASETSTIPTMERLIEWLPLHLPKQEKTTVVHGDFRLDNLLFHPEKMEVLAVLDWELSTLGDPLADVAFSCLAHYLPPSFPVLRGFSGCDLTQLGIPTAEEYFRMYCLHMGIAPIKNWNFYMAFSFFRVAAILQGVYKRSLTGQASLATTQQNGKLTEFMSNLAWDFAVKEGFRIFKEMPATKPLTRSYHTWAGPQSLLSRPGTRSYIRLPESSPAHTPQGALVISPEGLSPPVRELYQRLGQFMEQHVYPAEPELRSHQASAERWTPSPLVEELKEKAKAEGLWNLFLPLETDPERKYGAGLTNVEYAHLCERMGTSLYAPEIFNCSAPDTGNMELLVRYGTEEQKARWLVPLLEGKTRSCFAMTEPQVASSDATNIESSIREEDNCYVINGHKWWISGILDPRCQLCVFMGKTDPHAPRHQQQSVLLVPMHSPGIKVIRPLTVYGLEDAPGGHGEVLFEQVCVPKENMVLGPGRGFEIAQGRLGPGRIHHCMRLIGYSERALALMKARVKSRVAFGKPLVEQGTLLADIAQSRVEIEQARLLVLKAAHLMDVAGNKAAALDIAMIKMVAPSMASRVIDRAIQAFGAAGLSSDYPLAQFFAWARALRFADGPDEVHRAAVAKMELKRHI</sequence>
<dbReference type="InterPro" id="IPR009100">
    <property type="entry name" value="AcylCoA_DH/oxidase_NM_dom_sf"/>
</dbReference>
<dbReference type="SUPFAM" id="SSF56112">
    <property type="entry name" value="Protein kinase-like (PK-like)"/>
    <property type="match status" value="1"/>
</dbReference>
<dbReference type="NCBIfam" id="TIGR02247">
    <property type="entry name" value="HAD-1A3-hyp"/>
    <property type="match status" value="1"/>
</dbReference>
<dbReference type="InterPro" id="IPR006439">
    <property type="entry name" value="HAD-SF_hydro_IA"/>
</dbReference>
<organism evidence="11 12">
    <name type="scientific">Rhinolophus ferrumequinum</name>
    <name type="common">Greater horseshoe bat</name>
    <dbReference type="NCBI Taxonomy" id="59479"/>
    <lineage>
        <taxon>Eukaryota</taxon>
        <taxon>Metazoa</taxon>
        <taxon>Chordata</taxon>
        <taxon>Craniata</taxon>
        <taxon>Vertebrata</taxon>
        <taxon>Euteleostomi</taxon>
        <taxon>Mammalia</taxon>
        <taxon>Eutheria</taxon>
        <taxon>Laurasiatheria</taxon>
        <taxon>Chiroptera</taxon>
        <taxon>Yinpterochiroptera</taxon>
        <taxon>Rhinolophoidea</taxon>
        <taxon>Rhinolophidae</taxon>
        <taxon>Rhinolophinae</taxon>
        <taxon>Rhinolophus</taxon>
    </lineage>
</organism>
<evidence type="ECO:0000259" key="9">
    <source>
        <dbReference type="Pfam" id="PF02770"/>
    </source>
</evidence>
<dbReference type="Gene3D" id="1.20.140.10">
    <property type="entry name" value="Butyryl-CoA Dehydrogenase, subunit A, domain 3"/>
    <property type="match status" value="1"/>
</dbReference>
<dbReference type="InterPro" id="IPR041726">
    <property type="entry name" value="ACAD10_11_N"/>
</dbReference>
<keyword evidence="6" id="KW-0560">Oxidoreductase</keyword>
<dbReference type="Pfam" id="PF00441">
    <property type="entry name" value="Acyl-CoA_dh_1"/>
    <property type="match status" value="1"/>
</dbReference>
<evidence type="ECO:0000313" key="12">
    <source>
        <dbReference type="Proteomes" id="UP000472240"/>
    </source>
</evidence>
<keyword evidence="5" id="KW-0007">Acetylation</keyword>
<dbReference type="Pfam" id="PF02771">
    <property type="entry name" value="Acyl-CoA_dh_N"/>
    <property type="match status" value="1"/>
</dbReference>
<comment type="cofactor">
    <cofactor evidence="1">
        <name>FAD</name>
        <dbReference type="ChEBI" id="CHEBI:57692"/>
    </cofactor>
</comment>
<comment type="similarity">
    <text evidence="2">Belongs to the acyl-CoA dehydrogenase family.</text>
</comment>
<evidence type="ECO:0000256" key="6">
    <source>
        <dbReference type="ARBA" id="ARBA00023002"/>
    </source>
</evidence>
<dbReference type="Gene3D" id="3.40.50.1000">
    <property type="entry name" value="HAD superfamily/HAD-like"/>
    <property type="match status" value="1"/>
</dbReference>
<dbReference type="Pfam" id="PF01636">
    <property type="entry name" value="APH"/>
    <property type="match status" value="1"/>
</dbReference>
<protein>
    <submittedName>
        <fullName evidence="11">Acyl-CoA dehydrogenase family member 10</fullName>
    </submittedName>
</protein>
<reference evidence="11" key="4">
    <citation type="submission" date="2025-08" db="UniProtKB">
        <authorList>
            <consortium name="Ensembl"/>
        </authorList>
    </citation>
    <scope>IDENTIFICATION</scope>
</reference>
<evidence type="ECO:0000259" key="10">
    <source>
        <dbReference type="Pfam" id="PF02771"/>
    </source>
</evidence>
<feature type="domain" description="Acyl-CoA oxidase/dehydrogenase middle" evidence="9">
    <location>
        <begin position="851"/>
        <end position="952"/>
    </location>
</feature>
<dbReference type="InterPro" id="IPR006091">
    <property type="entry name" value="Acyl-CoA_Oxase/DH_mid-dom"/>
</dbReference>
<dbReference type="AlphaFoldDB" id="A0A671EJY8"/>
<dbReference type="GO" id="GO:0016627">
    <property type="term" value="F:oxidoreductase activity, acting on the CH-CH group of donors"/>
    <property type="evidence" value="ECO:0007669"/>
    <property type="project" value="InterPro"/>
</dbReference>
<reference evidence="12" key="3">
    <citation type="submission" date="2018-12" db="EMBL/GenBank/DDBJ databases">
        <title>G10K-VGP greater horseshoe bat female genome, primary haplotype.</title>
        <authorList>
            <person name="Teeling E."/>
            <person name="Myers G."/>
            <person name="Vernes S."/>
            <person name="Pippel M."/>
            <person name="Winkler S."/>
            <person name="Fedrigo O."/>
            <person name="Rhie A."/>
            <person name="Koren S."/>
            <person name="Phillippy A."/>
            <person name="Lewin H."/>
            <person name="Damas J."/>
            <person name="Howe K."/>
            <person name="Mountcastle J."/>
            <person name="Jarvis E.D."/>
        </authorList>
    </citation>
    <scope>NUCLEOTIDE SEQUENCE [LARGE SCALE GENOMIC DNA]</scope>
</reference>
<dbReference type="PANTHER" id="PTHR47829">
    <property type="entry name" value="HYDROLASE, PUTATIVE (AFU_ORTHOLOGUE AFUA_1G12880)-RELATED"/>
    <property type="match status" value="1"/>
</dbReference>
<dbReference type="InterPro" id="IPR046373">
    <property type="entry name" value="Acyl-CoA_Oxase/DH_mid-dom_sf"/>
</dbReference>
<dbReference type="InterPro" id="IPR036250">
    <property type="entry name" value="AcylCo_DH-like_C"/>
</dbReference>
<evidence type="ECO:0000259" key="8">
    <source>
        <dbReference type="Pfam" id="PF01636"/>
    </source>
</evidence>
<dbReference type="InterPro" id="IPR011009">
    <property type="entry name" value="Kinase-like_dom_sf"/>
</dbReference>
<dbReference type="Gene3D" id="2.40.110.10">
    <property type="entry name" value="Butyryl-CoA Dehydrogenase, subunit A, domain 2"/>
    <property type="match status" value="1"/>
</dbReference>
<dbReference type="PRINTS" id="PR00413">
    <property type="entry name" value="HADHALOGNASE"/>
</dbReference>
<dbReference type="NCBIfam" id="TIGR01509">
    <property type="entry name" value="HAD-SF-IA-v3"/>
    <property type="match status" value="1"/>
</dbReference>
<feature type="domain" description="Acyl-CoA dehydrogenase/oxidase C-terminal" evidence="7">
    <location>
        <begin position="964"/>
        <end position="1112"/>
    </location>
</feature>
<accession>A0A671EJY8</accession>
<keyword evidence="4" id="KW-0274">FAD</keyword>
<dbReference type="OMA" id="AIAMIKI"/>
<reference evidence="11 12" key="1">
    <citation type="journal article" date="2015" name="Annu Rev Anim Biosci">
        <title>The Genome 10K Project: a way forward.</title>
        <authorList>
            <person name="Koepfli K.P."/>
            <person name="Paten B."/>
            <person name="O'Brien S.J."/>
            <person name="Koepfli K.P."/>
            <person name="Paten B."/>
            <person name="Antunes A."/>
            <person name="Belov K."/>
            <person name="Bustamante C."/>
            <person name="Castoe T.A."/>
            <person name="Clawson H."/>
            <person name="Crawford A.J."/>
            <person name="Diekhans M."/>
            <person name="Distel D."/>
            <person name="Durbin R."/>
            <person name="Earl D."/>
            <person name="Fujita M.K."/>
            <person name="Gamble T."/>
            <person name="Georges A."/>
            <person name="Gemmell N."/>
            <person name="Gilbert M.T."/>
            <person name="Graves J.M."/>
            <person name="Green R.E."/>
            <person name="Hickey G."/>
            <person name="Jarvis E.D."/>
            <person name="Johnson W."/>
            <person name="Komissarov A."/>
            <person name="Korf I."/>
            <person name="Kuhn R."/>
            <person name="Larkin D.M."/>
            <person name="Lewin H."/>
            <person name="Lopez J.V."/>
            <person name="Ma J."/>
            <person name="Marques-Bonet T."/>
            <person name="Miller W."/>
            <person name="Murphy R."/>
            <person name="Pevzner P."/>
            <person name="Shapiro B."/>
            <person name="Steiner C."/>
            <person name="Tamazian G."/>
            <person name="Venkatesh B."/>
            <person name="Wang J."/>
            <person name="Wayne R."/>
            <person name="Wiley E."/>
            <person name="Yang H."/>
            <person name="Zhang G."/>
            <person name="Haussler D."/>
            <person name="Ryder O."/>
            <person name="O'Brien S.J."/>
        </authorList>
    </citation>
    <scope>NUCLEOTIDE SEQUENCE</scope>
</reference>
<dbReference type="InterPro" id="IPR023214">
    <property type="entry name" value="HAD_sf"/>
</dbReference>
<evidence type="ECO:0000313" key="11">
    <source>
        <dbReference type="Ensembl" id="ENSRFEP00010013654.1"/>
    </source>
</evidence>
<dbReference type="SFLD" id="SFLDG01129">
    <property type="entry name" value="C1.5:_HAD__Beta-PGM__Phosphata"/>
    <property type="match status" value="1"/>
</dbReference>
<dbReference type="SUPFAM" id="SSF56645">
    <property type="entry name" value="Acyl-CoA dehydrogenase NM domain-like"/>
    <property type="match status" value="1"/>
</dbReference>
<dbReference type="GO" id="GO:0050660">
    <property type="term" value="F:flavin adenine dinucleotide binding"/>
    <property type="evidence" value="ECO:0007669"/>
    <property type="project" value="InterPro"/>
</dbReference>
<evidence type="ECO:0000256" key="3">
    <source>
        <dbReference type="ARBA" id="ARBA00022630"/>
    </source>
</evidence>